<evidence type="ECO:0000256" key="1">
    <source>
        <dbReference type="SAM" id="MobiDB-lite"/>
    </source>
</evidence>
<gene>
    <name evidence="2" type="ORF">BJX67DRAFT_252379</name>
</gene>
<reference evidence="2 3" key="1">
    <citation type="submission" date="2024-07" db="EMBL/GenBank/DDBJ databases">
        <title>Section-level genome sequencing and comparative genomics of Aspergillus sections Usti and Cavernicolus.</title>
        <authorList>
            <consortium name="Lawrence Berkeley National Laboratory"/>
            <person name="Nybo J.L."/>
            <person name="Vesth T.C."/>
            <person name="Theobald S."/>
            <person name="Frisvad J.C."/>
            <person name="Larsen T.O."/>
            <person name="Kjaerboelling I."/>
            <person name="Rothschild-Mancinelli K."/>
            <person name="Lyhne E.K."/>
            <person name="Kogle M.E."/>
            <person name="Barry K."/>
            <person name="Clum A."/>
            <person name="Na H."/>
            <person name="Ledsgaard L."/>
            <person name="Lin J."/>
            <person name="Lipzen A."/>
            <person name="Kuo A."/>
            <person name="Riley R."/>
            <person name="Mondo S."/>
            <person name="Labutti K."/>
            <person name="Haridas S."/>
            <person name="Pangalinan J."/>
            <person name="Salamov A.A."/>
            <person name="Simmons B.A."/>
            <person name="Magnuson J.K."/>
            <person name="Chen J."/>
            <person name="Drula E."/>
            <person name="Henrissat B."/>
            <person name="Wiebenga A."/>
            <person name="Lubbers R.J."/>
            <person name="Gomes A.C."/>
            <person name="Macurrencykelacurrency M.R."/>
            <person name="Stajich J."/>
            <person name="Grigoriev I.V."/>
            <person name="Mortensen U.H."/>
            <person name="De Vries R.P."/>
            <person name="Baker S.E."/>
            <person name="Andersen M.R."/>
        </authorList>
    </citation>
    <scope>NUCLEOTIDE SEQUENCE [LARGE SCALE GENOMIC DNA]</scope>
    <source>
        <strain evidence="2 3">CBS 449.75</strain>
    </source>
</reference>
<evidence type="ECO:0000313" key="2">
    <source>
        <dbReference type="EMBL" id="KAL2870863.1"/>
    </source>
</evidence>
<feature type="region of interest" description="Disordered" evidence="1">
    <location>
        <begin position="165"/>
        <end position="185"/>
    </location>
</feature>
<protein>
    <submittedName>
        <fullName evidence="2">Uncharacterized protein</fullName>
    </submittedName>
</protein>
<dbReference type="RefSeq" id="XP_070889842.1">
    <property type="nucleotide sequence ID" value="XM_071026251.1"/>
</dbReference>
<dbReference type="EMBL" id="JBFXLQ010000005">
    <property type="protein sequence ID" value="KAL2870863.1"/>
    <property type="molecule type" value="Genomic_DNA"/>
</dbReference>
<accession>A0ABR4M223</accession>
<keyword evidence="3" id="KW-1185">Reference proteome</keyword>
<evidence type="ECO:0000313" key="3">
    <source>
        <dbReference type="Proteomes" id="UP001610432"/>
    </source>
</evidence>
<sequence>MWGMNHHSMTETLPVTLEVFSWKKERSSHSASTQPNHIPSASPRNGNNDAKILPCIVESFCRAILCFKCLSKFVIEGELQPRQSVGMPLVIPTCSPHAIARTRSISARYWEPRQPILVKCMKCNLYIIPRPSPPSYEWSALNLGLPPSLERGLCRAWRRSHDKGRHWGRSLNSSQTGSTVIHTKM</sequence>
<dbReference type="GeneID" id="98141323"/>
<comment type="caution">
    <text evidence="2">The sequence shown here is derived from an EMBL/GenBank/DDBJ whole genome shotgun (WGS) entry which is preliminary data.</text>
</comment>
<proteinExistence type="predicted"/>
<organism evidence="2 3">
    <name type="scientific">Aspergillus lucknowensis</name>
    <dbReference type="NCBI Taxonomy" id="176173"/>
    <lineage>
        <taxon>Eukaryota</taxon>
        <taxon>Fungi</taxon>
        <taxon>Dikarya</taxon>
        <taxon>Ascomycota</taxon>
        <taxon>Pezizomycotina</taxon>
        <taxon>Eurotiomycetes</taxon>
        <taxon>Eurotiomycetidae</taxon>
        <taxon>Eurotiales</taxon>
        <taxon>Aspergillaceae</taxon>
        <taxon>Aspergillus</taxon>
        <taxon>Aspergillus subgen. Nidulantes</taxon>
    </lineage>
</organism>
<dbReference type="Proteomes" id="UP001610432">
    <property type="component" value="Unassembled WGS sequence"/>
</dbReference>
<feature type="compositionally biased region" description="Polar residues" evidence="1">
    <location>
        <begin position="170"/>
        <end position="185"/>
    </location>
</feature>
<name>A0ABR4M223_9EURO</name>